<proteinExistence type="predicted"/>
<dbReference type="RefSeq" id="WP_307285987.1">
    <property type="nucleotide sequence ID" value="NZ_JAUSVX010000030.1"/>
</dbReference>
<dbReference type="SUPFAM" id="SSF52317">
    <property type="entry name" value="Class I glutamine amidotransferase-like"/>
    <property type="match status" value="1"/>
</dbReference>
<dbReference type="Gene3D" id="1.10.10.60">
    <property type="entry name" value="Homeodomain-like"/>
    <property type="match status" value="1"/>
</dbReference>
<organism evidence="5 6">
    <name type="scientific">Labrys wisconsinensis</name>
    <dbReference type="NCBI Taxonomy" id="425677"/>
    <lineage>
        <taxon>Bacteria</taxon>
        <taxon>Pseudomonadati</taxon>
        <taxon>Pseudomonadota</taxon>
        <taxon>Alphaproteobacteria</taxon>
        <taxon>Hyphomicrobiales</taxon>
        <taxon>Xanthobacteraceae</taxon>
        <taxon>Labrys</taxon>
    </lineage>
</organism>
<dbReference type="InterPro" id="IPR002818">
    <property type="entry name" value="DJ-1/PfpI"/>
</dbReference>
<keyword evidence="6" id="KW-1185">Reference proteome</keyword>
<reference evidence="5 6" key="1">
    <citation type="submission" date="2023-07" db="EMBL/GenBank/DDBJ databases">
        <title>Genomic Encyclopedia of Type Strains, Phase IV (KMG-IV): sequencing the most valuable type-strain genomes for metagenomic binning, comparative biology and taxonomic classification.</title>
        <authorList>
            <person name="Goeker M."/>
        </authorList>
    </citation>
    <scope>NUCLEOTIDE SEQUENCE [LARGE SCALE GENOMIC DNA]</scope>
    <source>
        <strain evidence="5 6">DSM 19619</strain>
    </source>
</reference>
<comment type="caution">
    <text evidence="5">The sequence shown here is derived from an EMBL/GenBank/DDBJ whole genome shotgun (WGS) entry which is preliminary data.</text>
</comment>
<evidence type="ECO:0000259" key="4">
    <source>
        <dbReference type="PROSITE" id="PS01124"/>
    </source>
</evidence>
<feature type="region of interest" description="Disordered" evidence="3">
    <location>
        <begin position="305"/>
        <end position="326"/>
    </location>
</feature>
<dbReference type="Pfam" id="PF12833">
    <property type="entry name" value="HTH_18"/>
    <property type="match status" value="1"/>
</dbReference>
<dbReference type="InterPro" id="IPR052158">
    <property type="entry name" value="INH-QAR"/>
</dbReference>
<dbReference type="SUPFAM" id="SSF46689">
    <property type="entry name" value="Homeodomain-like"/>
    <property type="match status" value="2"/>
</dbReference>
<dbReference type="InterPro" id="IPR018060">
    <property type="entry name" value="HTH_AraC"/>
</dbReference>
<evidence type="ECO:0000256" key="3">
    <source>
        <dbReference type="SAM" id="MobiDB-lite"/>
    </source>
</evidence>
<dbReference type="Proteomes" id="UP001242480">
    <property type="component" value="Unassembled WGS sequence"/>
</dbReference>
<feature type="domain" description="HTH araC/xylS-type" evidence="4">
    <location>
        <begin position="213"/>
        <end position="311"/>
    </location>
</feature>
<dbReference type="CDD" id="cd03137">
    <property type="entry name" value="GATase1_AraC_1"/>
    <property type="match status" value="1"/>
</dbReference>
<evidence type="ECO:0000313" key="5">
    <source>
        <dbReference type="EMBL" id="MDQ0475160.1"/>
    </source>
</evidence>
<accession>A0ABU0JLJ0</accession>
<dbReference type="InterPro" id="IPR029062">
    <property type="entry name" value="Class_I_gatase-like"/>
</dbReference>
<evidence type="ECO:0000313" key="6">
    <source>
        <dbReference type="Proteomes" id="UP001242480"/>
    </source>
</evidence>
<dbReference type="Gene3D" id="3.40.50.880">
    <property type="match status" value="1"/>
</dbReference>
<dbReference type="PROSITE" id="PS01124">
    <property type="entry name" value="HTH_ARAC_FAMILY_2"/>
    <property type="match status" value="1"/>
</dbReference>
<keyword evidence="2" id="KW-0804">Transcription</keyword>
<evidence type="ECO:0000256" key="2">
    <source>
        <dbReference type="ARBA" id="ARBA00023163"/>
    </source>
</evidence>
<keyword evidence="1" id="KW-0805">Transcription regulation</keyword>
<dbReference type="EMBL" id="JAUSVX010000030">
    <property type="protein sequence ID" value="MDQ0475160.1"/>
    <property type="molecule type" value="Genomic_DNA"/>
</dbReference>
<gene>
    <name evidence="5" type="ORF">QO011_008202</name>
</gene>
<protein>
    <submittedName>
        <fullName evidence="5">Transcriptional regulator GlxA family with amidase domain</fullName>
    </submittedName>
</protein>
<dbReference type="InterPro" id="IPR009057">
    <property type="entry name" value="Homeodomain-like_sf"/>
</dbReference>
<evidence type="ECO:0000256" key="1">
    <source>
        <dbReference type="ARBA" id="ARBA00023015"/>
    </source>
</evidence>
<dbReference type="SMART" id="SM00342">
    <property type="entry name" value="HTH_ARAC"/>
    <property type="match status" value="1"/>
</dbReference>
<dbReference type="Pfam" id="PF01965">
    <property type="entry name" value="DJ-1_PfpI"/>
    <property type="match status" value="1"/>
</dbReference>
<dbReference type="PANTHER" id="PTHR43130">
    <property type="entry name" value="ARAC-FAMILY TRANSCRIPTIONAL REGULATOR"/>
    <property type="match status" value="1"/>
</dbReference>
<dbReference type="PANTHER" id="PTHR43130:SF3">
    <property type="entry name" value="HTH-TYPE TRANSCRIPTIONAL REGULATOR RV1931C"/>
    <property type="match status" value="1"/>
</dbReference>
<name>A0ABU0JLJ0_9HYPH</name>
<sequence>MTRGIAFLVFPDFQILDLTGPLSAFDMASRRAAPPAYRPAVLSETGGPVASSCGLRVETEPLGEAVFDTLVAVGGGGVYAARSSPALLGFLSRAAPAARRVTSVCSGAFLLAAAGILDGRRVTTHWQRALRLQRDHPGLKVEADRIFIQDGPVWTSAGITAGIDLALALIEDDLGLEVARAVARELVVYHRRPGGQSQFSALIDLDPSSDRIRAALAFAREHLHEALPVERLAGAACLSPRQFGRAFLAETGETPARAVERLRAEAARLRVEAGFEPLEEVARHSGFRDPERMRRAFLRAFGQPPQALRRAARAQAPRRPAAQIST</sequence>